<dbReference type="InterPro" id="IPR007369">
    <property type="entry name" value="Peptidase_A22B_SPP"/>
</dbReference>
<evidence type="ECO:0000256" key="8">
    <source>
        <dbReference type="SAM" id="MobiDB-lite"/>
    </source>
</evidence>
<comment type="caution">
    <text evidence="10">The sequence shown here is derived from an EMBL/GenBank/DDBJ whole genome shotgun (WGS) entry which is preliminary data.</text>
</comment>
<feature type="transmembrane region" description="Helical" evidence="9">
    <location>
        <begin position="73"/>
        <end position="92"/>
    </location>
</feature>
<dbReference type="AlphaFoldDB" id="A0A9Q0RCC7"/>
<feature type="transmembrane region" description="Helical" evidence="9">
    <location>
        <begin position="98"/>
        <end position="120"/>
    </location>
</feature>
<feature type="transmembrane region" description="Helical" evidence="9">
    <location>
        <begin position="176"/>
        <end position="195"/>
    </location>
</feature>
<dbReference type="GO" id="GO:0033619">
    <property type="term" value="P:membrane protein proteolysis"/>
    <property type="evidence" value="ECO:0007669"/>
    <property type="project" value="TreeGrafter"/>
</dbReference>
<keyword evidence="11" id="KW-1185">Reference proteome</keyword>
<reference evidence="10" key="1">
    <citation type="submission" date="2022-10" db="EMBL/GenBank/DDBJ databases">
        <title>Novel sulphate-reducing endosymbionts in the free-living metamonad Anaeramoeba.</title>
        <authorList>
            <person name="Jerlstrom-Hultqvist J."/>
            <person name="Cepicka I."/>
            <person name="Gallot-Lavallee L."/>
            <person name="Salas-Leiva D."/>
            <person name="Curtis B.A."/>
            <person name="Zahonova K."/>
            <person name="Pipaliya S."/>
            <person name="Dacks J."/>
            <person name="Roger A.J."/>
        </authorList>
    </citation>
    <scope>NUCLEOTIDE SEQUENCE</scope>
    <source>
        <strain evidence="10">BMAN</strain>
    </source>
</reference>
<protein>
    <submittedName>
        <fullName evidence="10">Minor histocompatibility antigen h13</fullName>
    </submittedName>
</protein>
<dbReference type="EMBL" id="JAPDFW010000067">
    <property type="protein sequence ID" value="KAJ5075012.1"/>
    <property type="molecule type" value="Genomic_DNA"/>
</dbReference>
<evidence type="ECO:0000256" key="4">
    <source>
        <dbReference type="ARBA" id="ARBA00022801"/>
    </source>
</evidence>
<dbReference type="Pfam" id="PF04258">
    <property type="entry name" value="Peptidase_A22B"/>
    <property type="match status" value="1"/>
</dbReference>
<evidence type="ECO:0000256" key="5">
    <source>
        <dbReference type="ARBA" id="ARBA00022824"/>
    </source>
</evidence>
<feature type="transmembrane region" description="Helical" evidence="9">
    <location>
        <begin position="367"/>
        <end position="384"/>
    </location>
</feature>
<keyword evidence="4" id="KW-0378">Hydrolase</keyword>
<name>A0A9Q0RCC7_ANAIG</name>
<feature type="region of interest" description="Disordered" evidence="8">
    <location>
        <begin position="293"/>
        <end position="326"/>
    </location>
</feature>
<dbReference type="GO" id="GO:0006465">
    <property type="term" value="P:signal peptide processing"/>
    <property type="evidence" value="ECO:0007669"/>
    <property type="project" value="TreeGrafter"/>
</dbReference>
<comment type="subcellular location">
    <subcellularLocation>
        <location evidence="1">Endoplasmic reticulum membrane</location>
        <topology evidence="1">Multi-pass membrane protein</topology>
    </subcellularLocation>
</comment>
<gene>
    <name evidence="10" type="ORF">M0811_07716</name>
</gene>
<dbReference type="InterPro" id="IPR006639">
    <property type="entry name" value="Preselin/SPP"/>
</dbReference>
<evidence type="ECO:0000256" key="7">
    <source>
        <dbReference type="ARBA" id="ARBA00023136"/>
    </source>
</evidence>
<evidence type="ECO:0000256" key="3">
    <source>
        <dbReference type="ARBA" id="ARBA00022692"/>
    </source>
</evidence>
<dbReference type="GO" id="GO:0098554">
    <property type="term" value="C:cytoplasmic side of endoplasmic reticulum membrane"/>
    <property type="evidence" value="ECO:0007669"/>
    <property type="project" value="TreeGrafter"/>
</dbReference>
<dbReference type="OrthoDB" id="29661at2759"/>
<dbReference type="PANTHER" id="PTHR12174:SF23">
    <property type="entry name" value="MINOR HISTOCOMPATIBILITY ANTIGEN H13"/>
    <property type="match status" value="1"/>
</dbReference>
<feature type="transmembrane region" description="Helical" evidence="9">
    <location>
        <begin position="338"/>
        <end position="361"/>
    </location>
</feature>
<dbReference type="SMART" id="SM00730">
    <property type="entry name" value="PSN"/>
    <property type="match status" value="1"/>
</dbReference>
<comment type="similarity">
    <text evidence="2">Belongs to the peptidase A22B family.</text>
</comment>
<dbReference type="Proteomes" id="UP001149090">
    <property type="component" value="Unassembled WGS sequence"/>
</dbReference>
<dbReference type="GO" id="GO:0098553">
    <property type="term" value="C:lumenal side of endoplasmic reticulum membrane"/>
    <property type="evidence" value="ECO:0007669"/>
    <property type="project" value="TreeGrafter"/>
</dbReference>
<dbReference type="OMA" id="FLYDIWW"/>
<evidence type="ECO:0000313" key="11">
    <source>
        <dbReference type="Proteomes" id="UP001149090"/>
    </source>
</evidence>
<keyword evidence="6 9" id="KW-1133">Transmembrane helix</keyword>
<evidence type="ECO:0000256" key="9">
    <source>
        <dbReference type="SAM" id="Phobius"/>
    </source>
</evidence>
<evidence type="ECO:0000256" key="1">
    <source>
        <dbReference type="ARBA" id="ARBA00004477"/>
    </source>
</evidence>
<feature type="transmembrane region" description="Helical" evidence="9">
    <location>
        <begin position="6"/>
        <end position="23"/>
    </location>
</feature>
<dbReference type="PANTHER" id="PTHR12174">
    <property type="entry name" value="SIGNAL PEPTIDE PEPTIDASE"/>
    <property type="match status" value="1"/>
</dbReference>
<evidence type="ECO:0000256" key="6">
    <source>
        <dbReference type="ARBA" id="ARBA00022989"/>
    </source>
</evidence>
<keyword evidence="5" id="KW-0256">Endoplasmic reticulum</keyword>
<sequence length="419" mass="48304">MIQMLIAFFSLFGMGLIPIYFGSKRALSRLYRTLEQTLQTGNKAKEEKNKEDEVEETLFPTADPMSKKDALQFPLIAGSILTGLFLVVKFINKKYVNILLMFYFFGVGVFSTMEAFSTTLRRFLPESLRKKQPWKFSTKIPFVSNTQKFSLTVSNLLTGIIGVVVGLSFIFTKNWVINNLLGLIFCFNGVAVLSIQNFQVIVLLLVGLFFYDIYFVFYTPVMVGVAKAIEGPVKLMFPKNLSSASEFSMLGLGDIVVPGLLISLMIRFDFYLANKNYFQKIHRQTSEQFLVEREKEKEKENENENENEKENQNENQNQNENEKEKEKNHFYNTHFSQFYFKVSFISYFIGTLSTILVMLIFQKPQPALLYLVPSTLLGVVFAAIKKGDFSTLYDFDQKFLFPKIPEDSQENNNKDKKEK</sequence>
<feature type="compositionally biased region" description="Basic and acidic residues" evidence="8">
    <location>
        <begin position="293"/>
        <end position="312"/>
    </location>
</feature>
<feature type="transmembrane region" description="Helical" evidence="9">
    <location>
        <begin position="202"/>
        <end position="229"/>
    </location>
</feature>
<organism evidence="10 11">
    <name type="scientific">Anaeramoeba ignava</name>
    <name type="common">Anaerobic marine amoeba</name>
    <dbReference type="NCBI Taxonomy" id="1746090"/>
    <lineage>
        <taxon>Eukaryota</taxon>
        <taxon>Metamonada</taxon>
        <taxon>Anaeramoebidae</taxon>
        <taxon>Anaeramoeba</taxon>
    </lineage>
</organism>
<evidence type="ECO:0000256" key="2">
    <source>
        <dbReference type="ARBA" id="ARBA00006859"/>
    </source>
</evidence>
<accession>A0A9Q0RCC7</accession>
<feature type="transmembrane region" description="Helical" evidence="9">
    <location>
        <begin position="249"/>
        <end position="273"/>
    </location>
</feature>
<evidence type="ECO:0000313" key="10">
    <source>
        <dbReference type="EMBL" id="KAJ5075012.1"/>
    </source>
</evidence>
<proteinExistence type="inferred from homology"/>
<keyword evidence="3 9" id="KW-0812">Transmembrane</keyword>
<feature type="transmembrane region" description="Helical" evidence="9">
    <location>
        <begin position="149"/>
        <end position="170"/>
    </location>
</feature>
<dbReference type="GO" id="GO:0042500">
    <property type="term" value="F:aspartic endopeptidase activity, intramembrane cleaving"/>
    <property type="evidence" value="ECO:0007669"/>
    <property type="project" value="InterPro"/>
</dbReference>
<keyword evidence="7 9" id="KW-0472">Membrane</keyword>